<organism evidence="1 2">
    <name type="scientific">Nelumbo nucifera</name>
    <name type="common">Sacred lotus</name>
    <dbReference type="NCBI Taxonomy" id="4432"/>
    <lineage>
        <taxon>Eukaryota</taxon>
        <taxon>Viridiplantae</taxon>
        <taxon>Streptophyta</taxon>
        <taxon>Embryophyta</taxon>
        <taxon>Tracheophyta</taxon>
        <taxon>Spermatophyta</taxon>
        <taxon>Magnoliopsida</taxon>
        <taxon>Proteales</taxon>
        <taxon>Nelumbonaceae</taxon>
        <taxon>Nelumbo</taxon>
    </lineage>
</organism>
<dbReference type="PANTHER" id="PTHR35317">
    <property type="entry name" value="OS04G0629600 PROTEIN"/>
    <property type="match status" value="1"/>
</dbReference>
<dbReference type="EMBL" id="DUZY01000006">
    <property type="protein sequence ID" value="DAD44093.1"/>
    <property type="molecule type" value="Genomic_DNA"/>
</dbReference>
<name>A0A822ZHJ2_NELNU</name>
<proteinExistence type="predicted"/>
<keyword evidence="2" id="KW-1185">Reference proteome</keyword>
<dbReference type="Pfam" id="PF14223">
    <property type="entry name" value="Retrotran_gag_2"/>
    <property type="match status" value="1"/>
</dbReference>
<evidence type="ECO:0000313" key="2">
    <source>
        <dbReference type="Proteomes" id="UP000607653"/>
    </source>
</evidence>
<dbReference type="Proteomes" id="UP000607653">
    <property type="component" value="Unassembled WGS sequence"/>
</dbReference>
<accession>A0A822ZHJ2</accession>
<evidence type="ECO:0008006" key="3">
    <source>
        <dbReference type="Google" id="ProtNLM"/>
    </source>
</evidence>
<reference evidence="1 2" key="1">
    <citation type="journal article" date="2020" name="Mol. Biol. Evol.">
        <title>Distinct Expression and Methylation Patterns for Genes with Different Fates following a Single Whole-Genome Duplication in Flowering Plants.</title>
        <authorList>
            <person name="Shi T."/>
            <person name="Rahmani R.S."/>
            <person name="Gugger P.F."/>
            <person name="Wang M."/>
            <person name="Li H."/>
            <person name="Zhang Y."/>
            <person name="Li Z."/>
            <person name="Wang Q."/>
            <person name="Van de Peer Y."/>
            <person name="Marchal K."/>
            <person name="Chen J."/>
        </authorList>
    </citation>
    <scope>NUCLEOTIDE SEQUENCE [LARGE SCALE GENOMIC DNA]</scope>
    <source>
        <tissue evidence="1">Leaf</tissue>
    </source>
</reference>
<evidence type="ECO:0000313" key="1">
    <source>
        <dbReference type="EMBL" id="DAD44093.1"/>
    </source>
</evidence>
<sequence>MIIRSTISTVIRDAIPEKERTMDCLRAIEEQFVGSTKALVNTLMIKMITVKYDGRSGVREHIMKMIDMVNHFKGMDIEISEGFLVHFIMTSLPTQFGPFKMNYNMQKEKWKMSELTAMCVQEEKMLKSEMSESADLTNGPHK</sequence>
<comment type="caution">
    <text evidence="1">The sequence shown here is derived from an EMBL/GenBank/DDBJ whole genome shotgun (WGS) entry which is preliminary data.</text>
</comment>
<protein>
    <recommendedName>
        <fullName evidence="3">UBN2_2 domain-containing protein</fullName>
    </recommendedName>
</protein>
<dbReference type="AlphaFoldDB" id="A0A822ZHJ2"/>
<gene>
    <name evidence="1" type="ORF">HUJ06_002323</name>
</gene>
<dbReference type="PANTHER" id="PTHR35317:SF23">
    <property type="entry name" value="OS04G0629600 PROTEIN"/>
    <property type="match status" value="1"/>
</dbReference>